<dbReference type="HOGENOM" id="CLU_293112_0_0_1"/>
<gene>
    <name evidence="2" type="ORF">PHATRDRAFT_47150</name>
</gene>
<feature type="region of interest" description="Disordered" evidence="1">
    <location>
        <begin position="657"/>
        <end position="691"/>
    </location>
</feature>
<dbReference type="InParanoid" id="B7G2N4"/>
<organism evidence="2 3">
    <name type="scientific">Phaeodactylum tricornutum (strain CCAP 1055/1)</name>
    <dbReference type="NCBI Taxonomy" id="556484"/>
    <lineage>
        <taxon>Eukaryota</taxon>
        <taxon>Sar</taxon>
        <taxon>Stramenopiles</taxon>
        <taxon>Ochrophyta</taxon>
        <taxon>Bacillariophyta</taxon>
        <taxon>Bacillariophyceae</taxon>
        <taxon>Bacillariophycidae</taxon>
        <taxon>Naviculales</taxon>
        <taxon>Phaeodactylaceae</taxon>
        <taxon>Phaeodactylum</taxon>
    </lineage>
</organism>
<feature type="region of interest" description="Disordered" evidence="1">
    <location>
        <begin position="1"/>
        <end position="54"/>
    </location>
</feature>
<feature type="region of interest" description="Disordered" evidence="1">
    <location>
        <begin position="527"/>
        <end position="546"/>
    </location>
</feature>
<reference evidence="2 3" key="1">
    <citation type="journal article" date="2008" name="Nature">
        <title>The Phaeodactylum genome reveals the evolutionary history of diatom genomes.</title>
        <authorList>
            <person name="Bowler C."/>
            <person name="Allen A.E."/>
            <person name="Badger J.H."/>
            <person name="Grimwood J."/>
            <person name="Jabbari K."/>
            <person name="Kuo A."/>
            <person name="Maheswari U."/>
            <person name="Martens C."/>
            <person name="Maumus F."/>
            <person name="Otillar R.P."/>
            <person name="Rayko E."/>
            <person name="Salamov A."/>
            <person name="Vandepoele K."/>
            <person name="Beszteri B."/>
            <person name="Gruber A."/>
            <person name="Heijde M."/>
            <person name="Katinka M."/>
            <person name="Mock T."/>
            <person name="Valentin K."/>
            <person name="Verret F."/>
            <person name="Berges J.A."/>
            <person name="Brownlee C."/>
            <person name="Cadoret J.P."/>
            <person name="Chiovitti A."/>
            <person name="Choi C.J."/>
            <person name="Coesel S."/>
            <person name="De Martino A."/>
            <person name="Detter J.C."/>
            <person name="Durkin C."/>
            <person name="Falciatore A."/>
            <person name="Fournet J."/>
            <person name="Haruta M."/>
            <person name="Huysman M.J."/>
            <person name="Jenkins B.D."/>
            <person name="Jiroutova K."/>
            <person name="Jorgensen R.E."/>
            <person name="Joubert Y."/>
            <person name="Kaplan A."/>
            <person name="Kroger N."/>
            <person name="Kroth P.G."/>
            <person name="La Roche J."/>
            <person name="Lindquist E."/>
            <person name="Lommer M."/>
            <person name="Martin-Jezequel V."/>
            <person name="Lopez P.J."/>
            <person name="Lucas S."/>
            <person name="Mangogna M."/>
            <person name="McGinnis K."/>
            <person name="Medlin L.K."/>
            <person name="Montsant A."/>
            <person name="Oudot-Le Secq M.P."/>
            <person name="Napoli C."/>
            <person name="Obornik M."/>
            <person name="Parker M.S."/>
            <person name="Petit J.L."/>
            <person name="Porcel B.M."/>
            <person name="Poulsen N."/>
            <person name="Robison M."/>
            <person name="Rychlewski L."/>
            <person name="Rynearson T.A."/>
            <person name="Schmutz J."/>
            <person name="Shapiro H."/>
            <person name="Siaut M."/>
            <person name="Stanley M."/>
            <person name="Sussman M.R."/>
            <person name="Taylor A.R."/>
            <person name="Vardi A."/>
            <person name="von Dassow P."/>
            <person name="Vyverman W."/>
            <person name="Willis A."/>
            <person name="Wyrwicz L.S."/>
            <person name="Rokhsar D.S."/>
            <person name="Weissenbach J."/>
            <person name="Armbrust E.V."/>
            <person name="Green B.R."/>
            <person name="Van de Peer Y."/>
            <person name="Grigoriev I.V."/>
        </authorList>
    </citation>
    <scope>NUCLEOTIDE SEQUENCE [LARGE SCALE GENOMIC DNA]</scope>
    <source>
        <strain evidence="2 3">CCAP 1055/1</strain>
    </source>
</reference>
<accession>B7G2N4</accession>
<feature type="compositionally biased region" description="Polar residues" evidence="1">
    <location>
        <begin position="529"/>
        <end position="546"/>
    </location>
</feature>
<feature type="compositionally biased region" description="Polar residues" evidence="1">
    <location>
        <begin position="668"/>
        <end position="691"/>
    </location>
</feature>
<feature type="region of interest" description="Disordered" evidence="1">
    <location>
        <begin position="365"/>
        <end position="400"/>
    </location>
</feature>
<dbReference type="Proteomes" id="UP000000759">
    <property type="component" value="Chromosome 12"/>
</dbReference>
<feature type="region of interest" description="Disordered" evidence="1">
    <location>
        <begin position="190"/>
        <end position="223"/>
    </location>
</feature>
<dbReference type="RefSeq" id="XP_002181411.1">
    <property type="nucleotide sequence ID" value="XM_002181375.1"/>
</dbReference>
<feature type="compositionally biased region" description="Pro residues" evidence="1">
    <location>
        <begin position="1"/>
        <end position="10"/>
    </location>
</feature>
<dbReference type="KEGG" id="pti:PHATRDRAFT_47150"/>
<dbReference type="PaxDb" id="2850-Phatr47150"/>
<dbReference type="AlphaFoldDB" id="B7G2N4"/>
<evidence type="ECO:0000313" key="2">
    <source>
        <dbReference type="EMBL" id="EEC47334.1"/>
    </source>
</evidence>
<dbReference type="EMBL" id="CM000614">
    <property type="protein sequence ID" value="EEC47334.1"/>
    <property type="molecule type" value="Genomic_DNA"/>
</dbReference>
<sequence length="1038" mass="113027">MDSPPPPPDPLYASDDASSSFRGALVEPPFGDGGTVAERRRRWGPPAVGTPRQSWAPSEALELRRRPAALLFDRPERGRVRRSIDNLTTIGGGERRRLAPEIPSVPQHLLPSAADSNLHYYRVVYRGVVALLSEPVLSAPKSTQYVGYGEIFASRSTVPIDDDTTRANSAIRVDSLLTGGYAVDAAPQTLADDTPKHSNTGGAAIPYSAPSLSHPTRQDGHRTNAPIGYLLAHTNGETIVEPLHTVPHAEEGLFRYKIVSTTPLPVLTGPSRNAPKTKAVMLPGTVHEVSLRITVDNDGVIFLKLSHRRGWMADRKIVTTRDGQPQSIPVVQELISPVMTDVSDDGSISVSALSVLSTFSIAAPSNAARRRHRPPRRRKDADANEALMDKSLPRHIGGSRSLHATNLMAKASKHNDGLSSNVSILSDESSFDQLPTTALRHGMPSSTDVSHATSKSIVSVSPVTQKFYLLRVTAPRGLKILDAPQFQVNTLIHRKSASHSVASPQKMPPPEPHGSTTHQSIFHTMAGRSATTATSKSGNPAVFDSSSKTRVLPRGAFFEASKRMENTGAFSQGAGLIKLSDNSGWAIVPRQDELDHQYRHYSGGVATIKQGEASRAYQEVGNAVLESHAVEASVAERLSSTVWIRVRTRAGLAVTCPPPVLPLDDDNTSPTSSRESSAITGSNHGSNYGPLSNLDSDVASSVGSAFLDAVFRTPKKSAPEIPVELAAKSSNFDKMQLSTTIACGVCLEVEKWTDRSPDRTGVEYARLRGGQGWLPLSIAGKATYEVVCKPDVRWGSFWFRVQTARGVKVRWGPCQRAPPIKSGDGSEYFRFECGEFLRASEILTVFSQAGDPIECFAKLYRNRHVRWHTGHDSFRQLPSLTTQAEWVQVFGPEDLFLDECAAEPRIERHAQGWRYNVVPDAGVAVRKGPSFAAETTRTVLLGGESVVVTERVSPAGDETVWLRLKDVPGWVHDVNEVGEQVMLAHSLRHRSRTSARVRQAGQRDEIAYNTIVARLFHSDVPGDSYRPPRNLKGSRGHR</sequence>
<proteinExistence type="predicted"/>
<feature type="region of interest" description="Disordered" evidence="1">
    <location>
        <begin position="497"/>
        <end position="518"/>
    </location>
</feature>
<dbReference type="GeneID" id="7202050"/>
<feature type="compositionally biased region" description="Basic residues" evidence="1">
    <location>
        <begin position="368"/>
        <end position="378"/>
    </location>
</feature>
<dbReference type="OrthoDB" id="43823at2759"/>
<evidence type="ECO:0000256" key="1">
    <source>
        <dbReference type="SAM" id="MobiDB-lite"/>
    </source>
</evidence>
<feature type="compositionally biased region" description="Low complexity" evidence="1">
    <location>
        <begin position="11"/>
        <end position="20"/>
    </location>
</feature>
<evidence type="ECO:0000313" key="3">
    <source>
        <dbReference type="Proteomes" id="UP000000759"/>
    </source>
</evidence>
<feature type="compositionally biased region" description="Basic and acidic residues" evidence="1">
    <location>
        <begin position="379"/>
        <end position="392"/>
    </location>
</feature>
<keyword evidence="3" id="KW-1185">Reference proteome</keyword>
<reference evidence="3" key="2">
    <citation type="submission" date="2008-08" db="EMBL/GenBank/DDBJ databases">
        <authorList>
            <consortium name="Diatom Consortium"/>
            <person name="Grigoriev I."/>
            <person name="Grimwood J."/>
            <person name="Kuo A."/>
            <person name="Otillar R.P."/>
            <person name="Salamov A."/>
            <person name="Detter J.C."/>
            <person name="Lindquist E."/>
            <person name="Shapiro H."/>
            <person name="Lucas S."/>
            <person name="Glavina del Rio T."/>
            <person name="Pitluck S."/>
            <person name="Rokhsar D."/>
            <person name="Bowler C."/>
        </authorList>
    </citation>
    <scope>GENOME REANNOTATION</scope>
    <source>
        <strain evidence="3">CCAP 1055/1</strain>
    </source>
</reference>
<dbReference type="OMA" id="CFAKLYR"/>
<protein>
    <submittedName>
        <fullName evidence="2">Uncharacterized protein</fullName>
    </submittedName>
</protein>
<name>B7G2N4_PHATC</name>
<dbReference type="eggNOG" id="ENOG502SHAX">
    <property type="taxonomic scope" value="Eukaryota"/>
</dbReference>